<evidence type="ECO:0000313" key="1">
    <source>
        <dbReference type="EMBL" id="CAI2718861.1"/>
    </source>
</evidence>
<sequence length="80" mass="9008">MRLVGTKRLRETWSSLPVQSGTGSLIFKISIIERLNEDGLAVWFLPGHPKKLIQLKLGCKKCKPGFSISRIKNPRAFLTT</sequence>
<dbReference type="Proteomes" id="UP001157733">
    <property type="component" value="Chromosome"/>
</dbReference>
<organism evidence="1 2">
    <name type="scientific">Nitrospina watsonii</name>
    <dbReference type="NCBI Taxonomy" id="1323948"/>
    <lineage>
        <taxon>Bacteria</taxon>
        <taxon>Pseudomonadati</taxon>
        <taxon>Nitrospinota/Tectimicrobiota group</taxon>
        <taxon>Nitrospinota</taxon>
        <taxon>Nitrospinia</taxon>
        <taxon>Nitrospinales</taxon>
        <taxon>Nitrospinaceae</taxon>
        <taxon>Nitrospina</taxon>
    </lineage>
</organism>
<accession>A0ABM9HFP9</accession>
<reference evidence="1 2" key="1">
    <citation type="submission" date="2022-09" db="EMBL/GenBank/DDBJ databases">
        <authorList>
            <person name="Kop L."/>
        </authorList>
    </citation>
    <scope>NUCLEOTIDE SEQUENCE [LARGE SCALE GENOMIC DNA]</scope>
    <source>
        <strain evidence="1 2">347</strain>
    </source>
</reference>
<proteinExistence type="predicted"/>
<keyword evidence="2" id="KW-1185">Reference proteome</keyword>
<gene>
    <name evidence="1" type="ORF">NSPWAT_2005</name>
</gene>
<protein>
    <submittedName>
        <fullName evidence="1">Uncharacterized protein</fullName>
    </submittedName>
</protein>
<name>A0ABM9HFP9_9BACT</name>
<dbReference type="EMBL" id="OX336137">
    <property type="protein sequence ID" value="CAI2718861.1"/>
    <property type="molecule type" value="Genomic_DNA"/>
</dbReference>
<evidence type="ECO:0000313" key="2">
    <source>
        <dbReference type="Proteomes" id="UP001157733"/>
    </source>
</evidence>